<protein>
    <submittedName>
        <fullName evidence="1">Uncharacterized protein</fullName>
    </submittedName>
</protein>
<proteinExistence type="predicted"/>
<reference evidence="1" key="1">
    <citation type="submission" date="2023-04" db="EMBL/GenBank/DDBJ databases">
        <title>Draft Genome sequencing of Naganishia species isolated from polar environments using Oxford Nanopore Technology.</title>
        <authorList>
            <person name="Leo P."/>
            <person name="Venkateswaran K."/>
        </authorList>
    </citation>
    <scope>NUCLEOTIDE SEQUENCE</scope>
    <source>
        <strain evidence="1">MNA-CCFEE 5261</strain>
    </source>
</reference>
<accession>A0ACC2WQ13</accession>
<sequence length="173" mass="19174">MSYANAASSSGPTGHPDPLPKPQEVKTTGKPHGNVETVAEDKFNQIKKKVNEAKPTDAQVEDFKKEVHEAEERGKNFLVELWNRVVSSVTRTADRVNNDAYVTRAKYELQNPVVVAQVLAGIGGAVAGYIGYLERHRIRSENRLVVATHGAIITGLVALDVVLFRTYYPQYRK</sequence>
<name>A0ACC2WQ13_9TREE</name>
<keyword evidence="2" id="KW-1185">Reference proteome</keyword>
<dbReference type="EMBL" id="JASBWR010000002">
    <property type="protein sequence ID" value="KAJ9113265.1"/>
    <property type="molecule type" value="Genomic_DNA"/>
</dbReference>
<evidence type="ECO:0000313" key="1">
    <source>
        <dbReference type="EMBL" id="KAJ9113265.1"/>
    </source>
</evidence>
<gene>
    <name evidence="1" type="ORF">QFC19_000182</name>
</gene>
<dbReference type="Proteomes" id="UP001241377">
    <property type="component" value="Unassembled WGS sequence"/>
</dbReference>
<organism evidence="1 2">
    <name type="scientific">Naganishia cerealis</name>
    <dbReference type="NCBI Taxonomy" id="610337"/>
    <lineage>
        <taxon>Eukaryota</taxon>
        <taxon>Fungi</taxon>
        <taxon>Dikarya</taxon>
        <taxon>Basidiomycota</taxon>
        <taxon>Agaricomycotina</taxon>
        <taxon>Tremellomycetes</taxon>
        <taxon>Filobasidiales</taxon>
        <taxon>Filobasidiaceae</taxon>
        <taxon>Naganishia</taxon>
    </lineage>
</organism>
<evidence type="ECO:0000313" key="2">
    <source>
        <dbReference type="Proteomes" id="UP001241377"/>
    </source>
</evidence>
<comment type="caution">
    <text evidence="1">The sequence shown here is derived from an EMBL/GenBank/DDBJ whole genome shotgun (WGS) entry which is preliminary data.</text>
</comment>